<keyword evidence="2" id="KW-0067">ATP-binding</keyword>
<name>A0A430RA41_THESC</name>
<feature type="domain" description="Helicase ATP-binding" evidence="1">
    <location>
        <begin position="47"/>
        <end position="271"/>
    </location>
</feature>
<dbReference type="Gene3D" id="3.40.50.300">
    <property type="entry name" value="P-loop containing nucleotide triphosphate hydrolases"/>
    <property type="match status" value="1"/>
</dbReference>
<sequence>MSQHGRDLLAQAQSTFPPAVRVPDPGLVFPGRKPMGAQALAVSGAVHALRSGERAVFVVGEMGTGKTFMGIATALNAFPGGRYLVLCPPHLVAKWAREAEMEGAEAVVLERPRDVKKLQGRKGPLFAILSRERAKLGPGWRPALVRVARAVQGEVRRVPACPDCFTPLTPEDAEATSRRRLRCERCGASLWQETEPRRESVYHALKRLLPKGFFHLLLLDEAHEYKGGTTAQALTAAGLMDWVGRTLLLTGTLFGGYASGLYHLLRRALPEVREDWPTEAGFVAQFGLLERVYSERWTWDGRYTRRREGRSTTKERPGLSPLL</sequence>
<evidence type="ECO:0000313" key="3">
    <source>
        <dbReference type="Proteomes" id="UP000286910"/>
    </source>
</evidence>
<evidence type="ECO:0000313" key="2">
    <source>
        <dbReference type="EMBL" id="RTH04271.1"/>
    </source>
</evidence>
<dbReference type="SUPFAM" id="SSF52540">
    <property type="entry name" value="P-loop containing nucleoside triphosphate hydrolases"/>
    <property type="match status" value="1"/>
</dbReference>
<dbReference type="GO" id="GO:0004386">
    <property type="term" value="F:helicase activity"/>
    <property type="evidence" value="ECO:0007669"/>
    <property type="project" value="UniProtKB-KW"/>
</dbReference>
<dbReference type="PROSITE" id="PS51192">
    <property type="entry name" value="HELICASE_ATP_BIND_1"/>
    <property type="match status" value="1"/>
</dbReference>
<gene>
    <name evidence="2" type="ORF">CSW45_05480</name>
</gene>
<feature type="non-terminal residue" evidence="2">
    <location>
        <position position="323"/>
    </location>
</feature>
<organism evidence="2 3">
    <name type="scientific">Thermus scotoductus</name>
    <dbReference type="NCBI Taxonomy" id="37636"/>
    <lineage>
        <taxon>Bacteria</taxon>
        <taxon>Thermotogati</taxon>
        <taxon>Deinococcota</taxon>
        <taxon>Deinococci</taxon>
        <taxon>Thermales</taxon>
        <taxon>Thermaceae</taxon>
        <taxon>Thermus</taxon>
    </lineage>
</organism>
<reference evidence="2 3" key="1">
    <citation type="journal article" date="2019" name="Extremophiles">
        <title>Biogeography of thermophiles and predominance of Thermus scotoductus in domestic water heaters.</title>
        <authorList>
            <person name="Wilpiszeski R.L."/>
            <person name="Zhang Z."/>
            <person name="House C.H."/>
        </authorList>
    </citation>
    <scope>NUCLEOTIDE SEQUENCE [LARGE SCALE GENOMIC DNA]</scope>
    <source>
        <strain evidence="2 3">32_S32</strain>
    </source>
</reference>
<dbReference type="InterPro" id="IPR027417">
    <property type="entry name" value="P-loop_NTPase"/>
</dbReference>
<keyword evidence="2" id="KW-0347">Helicase</keyword>
<evidence type="ECO:0000259" key="1">
    <source>
        <dbReference type="PROSITE" id="PS51192"/>
    </source>
</evidence>
<proteinExistence type="predicted"/>
<comment type="caution">
    <text evidence="2">The sequence shown here is derived from an EMBL/GenBank/DDBJ whole genome shotgun (WGS) entry which is preliminary data.</text>
</comment>
<keyword evidence="2" id="KW-0547">Nucleotide-binding</keyword>
<dbReference type="EMBL" id="PELR01000130">
    <property type="protein sequence ID" value="RTH04271.1"/>
    <property type="molecule type" value="Genomic_DNA"/>
</dbReference>
<dbReference type="Proteomes" id="UP000286910">
    <property type="component" value="Unassembled WGS sequence"/>
</dbReference>
<dbReference type="InterPro" id="IPR014001">
    <property type="entry name" value="Helicase_ATP-bd"/>
</dbReference>
<dbReference type="SMART" id="SM00487">
    <property type="entry name" value="DEXDc"/>
    <property type="match status" value="1"/>
</dbReference>
<dbReference type="AlphaFoldDB" id="A0A430RA41"/>
<keyword evidence="2" id="KW-0378">Hydrolase</keyword>
<accession>A0A430RA41</accession>
<protein>
    <submittedName>
        <fullName evidence="2">DEAD/DEAH box helicase</fullName>
    </submittedName>
</protein>